<dbReference type="EMBL" id="PEZT01000011">
    <property type="protein sequence ID" value="PIS09336.1"/>
    <property type="molecule type" value="Genomic_DNA"/>
</dbReference>
<evidence type="ECO:0000313" key="7">
    <source>
        <dbReference type="Proteomes" id="UP000230093"/>
    </source>
</evidence>
<evidence type="ECO:0000256" key="2">
    <source>
        <dbReference type="ARBA" id="ARBA00022980"/>
    </source>
</evidence>
<dbReference type="GO" id="GO:0022627">
    <property type="term" value="C:cytosolic small ribosomal subunit"/>
    <property type="evidence" value="ECO:0007669"/>
    <property type="project" value="TreeGrafter"/>
</dbReference>
<evidence type="ECO:0000256" key="3">
    <source>
        <dbReference type="ARBA" id="ARBA00023274"/>
    </source>
</evidence>
<evidence type="ECO:0000313" key="6">
    <source>
        <dbReference type="EMBL" id="PIS09336.1"/>
    </source>
</evidence>
<evidence type="ECO:0000256" key="5">
    <source>
        <dbReference type="HAMAP-Rule" id="MF_00291"/>
    </source>
</evidence>
<comment type="similarity">
    <text evidence="1 5">Belongs to the universal ribosomal protein uS2 family.</text>
</comment>
<keyword evidence="3 5" id="KW-0687">Ribonucleoprotein</keyword>
<dbReference type="GO" id="GO:0003735">
    <property type="term" value="F:structural constituent of ribosome"/>
    <property type="evidence" value="ECO:0007669"/>
    <property type="project" value="InterPro"/>
</dbReference>
<dbReference type="SUPFAM" id="SSF52313">
    <property type="entry name" value="Ribosomal protein S2"/>
    <property type="match status" value="1"/>
</dbReference>
<sequence>MKKTDSNYDIPLKDLLEAGCHFGHQKRRWNPKMDSFIWKEKEGVHIFDLAITAAKLKEACIALRDLVKEGGEVIFIGTKRQAEAVIKEEAKKTGAFYICSRWLGGTITNWDQIKKSLDKLVEMKEKKEKGEYEKYTKKENVLIDRDINRLSRFFEGLIGLKGNPQALFVIDQKREIAAVKEAKSKGIKVFAMLDSNGDPDLVDYPIPANDDAVRSIKLIVEKMAQAVADGKALRGKTPMKDKQEKK</sequence>
<dbReference type="NCBIfam" id="TIGR01011">
    <property type="entry name" value="rpsB_bact"/>
    <property type="match status" value="1"/>
</dbReference>
<evidence type="ECO:0000256" key="4">
    <source>
        <dbReference type="ARBA" id="ARBA00035256"/>
    </source>
</evidence>
<protein>
    <recommendedName>
        <fullName evidence="4 5">Small ribosomal subunit protein uS2</fullName>
    </recommendedName>
</protein>
<dbReference type="Proteomes" id="UP000230093">
    <property type="component" value="Unassembled WGS sequence"/>
</dbReference>
<dbReference type="InterPro" id="IPR001865">
    <property type="entry name" value="Ribosomal_uS2"/>
</dbReference>
<proteinExistence type="inferred from homology"/>
<comment type="caution">
    <text evidence="6">The sequence shown here is derived from an EMBL/GenBank/DDBJ whole genome shotgun (WGS) entry which is preliminary data.</text>
</comment>
<dbReference type="GO" id="GO:0006412">
    <property type="term" value="P:translation"/>
    <property type="evidence" value="ECO:0007669"/>
    <property type="project" value="UniProtKB-UniRule"/>
</dbReference>
<dbReference type="PRINTS" id="PR00395">
    <property type="entry name" value="RIBOSOMALS2"/>
</dbReference>
<evidence type="ECO:0000256" key="1">
    <source>
        <dbReference type="ARBA" id="ARBA00006242"/>
    </source>
</evidence>
<keyword evidence="2 5" id="KW-0689">Ribosomal protein</keyword>
<gene>
    <name evidence="5 6" type="primary">rpsB</name>
    <name evidence="6" type="ORF">COT75_02020</name>
</gene>
<dbReference type="InterPro" id="IPR005706">
    <property type="entry name" value="Ribosomal_uS2_bac/mit/plastid"/>
</dbReference>
<dbReference type="Gene3D" id="3.40.50.10490">
    <property type="entry name" value="Glucose-6-phosphate isomerase like protein, domain 1"/>
    <property type="match status" value="1"/>
</dbReference>
<dbReference type="Pfam" id="PF00318">
    <property type="entry name" value="Ribosomal_S2"/>
    <property type="match status" value="1"/>
</dbReference>
<name>A0A2H0W9J6_9BACT</name>
<organism evidence="6 7">
    <name type="scientific">Candidatus Beckwithbacteria bacterium CG10_big_fil_rev_8_21_14_0_10_34_10</name>
    <dbReference type="NCBI Taxonomy" id="1974495"/>
    <lineage>
        <taxon>Bacteria</taxon>
        <taxon>Candidatus Beckwithiibacteriota</taxon>
    </lineage>
</organism>
<dbReference type="PANTHER" id="PTHR12534">
    <property type="entry name" value="30S RIBOSOMAL PROTEIN S2 PROKARYOTIC AND ORGANELLAR"/>
    <property type="match status" value="1"/>
</dbReference>
<dbReference type="AlphaFoldDB" id="A0A2H0W9J6"/>
<dbReference type="PANTHER" id="PTHR12534:SF0">
    <property type="entry name" value="SMALL RIBOSOMAL SUBUNIT PROTEIN US2M"/>
    <property type="match status" value="1"/>
</dbReference>
<reference evidence="7" key="1">
    <citation type="submission" date="2017-09" db="EMBL/GenBank/DDBJ databases">
        <title>Depth-based differentiation of microbial function through sediment-hosted aquifers and enrichment of novel symbionts in the deep terrestrial subsurface.</title>
        <authorList>
            <person name="Probst A.J."/>
            <person name="Ladd B."/>
            <person name="Jarett J.K."/>
            <person name="Geller-Mcgrath D.E."/>
            <person name="Sieber C.M.K."/>
            <person name="Emerson J.B."/>
            <person name="Anantharaman K."/>
            <person name="Thomas B.C."/>
            <person name="Malmstrom R."/>
            <person name="Stieglmeier M."/>
            <person name="Klingl A."/>
            <person name="Woyke T."/>
            <person name="Ryan C.M."/>
            <person name="Banfield J.F."/>
        </authorList>
    </citation>
    <scope>NUCLEOTIDE SEQUENCE [LARGE SCALE GENOMIC DNA]</scope>
</reference>
<dbReference type="HAMAP" id="MF_00291_B">
    <property type="entry name" value="Ribosomal_uS2_B"/>
    <property type="match status" value="1"/>
</dbReference>
<accession>A0A2H0W9J6</accession>
<dbReference type="Gene3D" id="1.10.287.610">
    <property type="entry name" value="Helix hairpin bin"/>
    <property type="match status" value="1"/>
</dbReference>
<dbReference type="InterPro" id="IPR023591">
    <property type="entry name" value="Ribosomal_uS2_flav_dom_sf"/>
</dbReference>
<dbReference type="CDD" id="cd01425">
    <property type="entry name" value="RPS2"/>
    <property type="match status" value="1"/>
</dbReference>